<name>A0A4Y7RQ40_9FIRM</name>
<evidence type="ECO:0000256" key="1">
    <source>
        <dbReference type="SAM" id="Coils"/>
    </source>
</evidence>
<sequence length="487" mass="56931">MVLISKVTIDFMPFLLEAFGQEKKTYHDLDKIYKEMGAGLYKLAEASEYYHHPIVREGTTQQEEYAKKTLGILLYLEKTNDNEIWTRLFGIIKKVWPNILIYLENNECIHIEEYFAGRMDYLKSSGRVNTETIILLWMANVLGKEIKRDHLFNAVGYVLVERLMLRNKNNTKVFCRRNMERPLLKNIRELKSRIRDKYGDINNLNSVFKVGDKELTKHIYFFEKLNDTEEMSINRIFENLEISNRDVEEILGAYITEFDGKDTSEAAKYLVSGFMLKGLIKAYKDAKEYYFERNKDLVPVDTESYKKAIAAVAGERDYHKAQAKKLAGQVAELKDNLEELHTRKIADMEKRIKELERRLVLEKEKEKELVELRNLMFSLSNENIQPESGMSQGPDLSRVNVAVAGGFERWQKKIKERYPNFVFIASENFDVRLLDGIDHVFIFARHIGHKLYYRIISEVRKRGIPISYVSKVNEDLAVKEIKNALTG</sequence>
<protein>
    <recommendedName>
        <fullName evidence="4">DUF2325 domain-containing protein</fullName>
    </recommendedName>
</protein>
<comment type="caution">
    <text evidence="2">The sequence shown here is derived from an EMBL/GenBank/DDBJ whole genome shotgun (WGS) entry which is preliminary data.</text>
</comment>
<organism evidence="2 3">
    <name type="scientific">Pelotomaculum propionicicum</name>
    <dbReference type="NCBI Taxonomy" id="258475"/>
    <lineage>
        <taxon>Bacteria</taxon>
        <taxon>Bacillati</taxon>
        <taxon>Bacillota</taxon>
        <taxon>Clostridia</taxon>
        <taxon>Eubacteriales</taxon>
        <taxon>Desulfotomaculaceae</taxon>
        <taxon>Pelotomaculum</taxon>
    </lineage>
</organism>
<gene>
    <name evidence="2" type="ORF">Pmgp_02399</name>
</gene>
<evidence type="ECO:0000313" key="3">
    <source>
        <dbReference type="Proteomes" id="UP000297597"/>
    </source>
</evidence>
<accession>A0A4Y7RQ40</accession>
<reference evidence="2 3" key="1">
    <citation type="journal article" date="2018" name="Environ. Microbiol.">
        <title>Novel energy conservation strategies and behaviour of Pelotomaculum schinkii driving syntrophic propionate catabolism.</title>
        <authorList>
            <person name="Hidalgo-Ahumada C.A.P."/>
            <person name="Nobu M.K."/>
            <person name="Narihiro T."/>
            <person name="Tamaki H."/>
            <person name="Liu W.T."/>
            <person name="Kamagata Y."/>
            <person name="Stams A.J.M."/>
            <person name="Imachi H."/>
            <person name="Sousa D.Z."/>
        </authorList>
    </citation>
    <scope>NUCLEOTIDE SEQUENCE [LARGE SCALE GENOMIC DNA]</scope>
    <source>
        <strain evidence="2 3">MGP</strain>
    </source>
</reference>
<dbReference type="RefSeq" id="WP_153189213.1">
    <property type="nucleotide sequence ID" value="NZ_QFFZ01000027.1"/>
</dbReference>
<dbReference type="AlphaFoldDB" id="A0A4Y7RQ40"/>
<proteinExistence type="predicted"/>
<keyword evidence="1" id="KW-0175">Coiled coil</keyword>
<evidence type="ECO:0008006" key="4">
    <source>
        <dbReference type="Google" id="ProtNLM"/>
    </source>
</evidence>
<feature type="coiled-coil region" evidence="1">
    <location>
        <begin position="323"/>
        <end position="382"/>
    </location>
</feature>
<keyword evidence="3" id="KW-1185">Reference proteome</keyword>
<dbReference type="OrthoDB" id="1625520at2"/>
<dbReference type="Proteomes" id="UP000297597">
    <property type="component" value="Unassembled WGS sequence"/>
</dbReference>
<dbReference type="EMBL" id="QFFZ01000027">
    <property type="protein sequence ID" value="TEB10387.1"/>
    <property type="molecule type" value="Genomic_DNA"/>
</dbReference>
<evidence type="ECO:0000313" key="2">
    <source>
        <dbReference type="EMBL" id="TEB10387.1"/>
    </source>
</evidence>